<comment type="caution">
    <text evidence="3">The sequence shown here is derived from an EMBL/GenBank/DDBJ whole genome shotgun (WGS) entry which is preliminary data.</text>
</comment>
<dbReference type="RefSeq" id="WP_121032096.1">
    <property type="nucleotide sequence ID" value="NZ_PNJG02000007.1"/>
</dbReference>
<name>A0A495A1W0_9MICC</name>
<dbReference type="OrthoDB" id="3232131at2"/>
<sequence>MSDNSLQPAPRTLADPDTGEVFDLVAVPRRAKYNGGPWIMVMQYAAAEISPADELKDVDFRVLWSLIGRLDWENYLVLNVSALAKELKKSRPTVSNSIRRLTEAGLLVRGPQDGRLVTYRLSPEVGWKGSHKGRSALQNELDRRGWAVHEGGSQSAEAPEGETNGERS</sequence>
<dbReference type="SUPFAM" id="SSF46785">
    <property type="entry name" value="Winged helix' DNA-binding domain"/>
    <property type="match status" value="1"/>
</dbReference>
<feature type="domain" description="HTH marR-type" evidence="2">
    <location>
        <begin position="55"/>
        <end position="115"/>
    </location>
</feature>
<dbReference type="CDD" id="cd00090">
    <property type="entry name" value="HTH_ARSR"/>
    <property type="match status" value="1"/>
</dbReference>
<proteinExistence type="predicted"/>
<dbReference type="EMBL" id="PNJG02000007">
    <property type="protein sequence ID" value="RKQ32919.1"/>
    <property type="molecule type" value="Genomic_DNA"/>
</dbReference>
<accession>A0A495A1W0</accession>
<organism evidence="3 4">
    <name type="scientific">Kocuria tytonis</name>
    <dbReference type="NCBI Taxonomy" id="2054280"/>
    <lineage>
        <taxon>Bacteria</taxon>
        <taxon>Bacillati</taxon>
        <taxon>Actinomycetota</taxon>
        <taxon>Actinomycetes</taxon>
        <taxon>Micrococcales</taxon>
        <taxon>Micrococcaceae</taxon>
        <taxon>Kocuria</taxon>
    </lineage>
</organism>
<evidence type="ECO:0000313" key="4">
    <source>
        <dbReference type="Proteomes" id="UP000249516"/>
    </source>
</evidence>
<dbReference type="InterPro" id="IPR036390">
    <property type="entry name" value="WH_DNA-bd_sf"/>
</dbReference>
<evidence type="ECO:0000256" key="1">
    <source>
        <dbReference type="SAM" id="MobiDB-lite"/>
    </source>
</evidence>
<keyword evidence="4" id="KW-1185">Reference proteome</keyword>
<gene>
    <name evidence="3" type="ORF">C1C97_012095</name>
</gene>
<evidence type="ECO:0000313" key="3">
    <source>
        <dbReference type="EMBL" id="RKQ32919.1"/>
    </source>
</evidence>
<dbReference type="Gene3D" id="1.10.10.10">
    <property type="entry name" value="Winged helix-like DNA-binding domain superfamily/Winged helix DNA-binding domain"/>
    <property type="match status" value="1"/>
</dbReference>
<dbReference type="Pfam" id="PF12802">
    <property type="entry name" value="MarR_2"/>
    <property type="match status" value="1"/>
</dbReference>
<dbReference type="InterPro" id="IPR036388">
    <property type="entry name" value="WH-like_DNA-bd_sf"/>
</dbReference>
<dbReference type="AlphaFoldDB" id="A0A495A1W0"/>
<dbReference type="Proteomes" id="UP000249516">
    <property type="component" value="Unassembled WGS sequence"/>
</dbReference>
<protein>
    <submittedName>
        <fullName evidence="3">Helix-turn-helix domain-containing protein</fullName>
    </submittedName>
</protein>
<dbReference type="InterPro" id="IPR000835">
    <property type="entry name" value="HTH_MarR-typ"/>
</dbReference>
<feature type="region of interest" description="Disordered" evidence="1">
    <location>
        <begin position="148"/>
        <end position="168"/>
    </location>
</feature>
<evidence type="ECO:0000259" key="2">
    <source>
        <dbReference type="Pfam" id="PF12802"/>
    </source>
</evidence>
<reference evidence="3 4" key="1">
    <citation type="submission" date="2018-10" db="EMBL/GenBank/DDBJ databases">
        <title>Kocuria tytouropygialis sp. nov., isolated from the uropygial gland of an American barn owl (Tyto furcata).</title>
        <authorList>
            <person name="Braun M.S."/>
            <person name="Wang E."/>
            <person name="Zimmermann S."/>
            <person name="Wagner H."/>
            <person name="Wink M."/>
        </authorList>
    </citation>
    <scope>NUCLEOTIDE SEQUENCE [LARGE SCALE GENOMIC DNA]</scope>
    <source>
        <strain evidence="3 4">442</strain>
    </source>
</reference>
<dbReference type="InterPro" id="IPR011991">
    <property type="entry name" value="ArsR-like_HTH"/>
</dbReference>